<feature type="binding site" evidence="6">
    <location>
        <begin position="254"/>
        <end position="255"/>
    </location>
    <ligand>
        <name>FAD</name>
        <dbReference type="ChEBI" id="CHEBI:57692"/>
    </ligand>
</feature>
<dbReference type="PATRIC" id="fig|1702221.3.peg.1148"/>
<feature type="domain" description="Electron transfer flavoprotein alpha/beta-subunit N-terminal" evidence="7">
    <location>
        <begin position="10"/>
        <end position="207"/>
    </location>
</feature>
<evidence type="ECO:0000256" key="4">
    <source>
        <dbReference type="ARBA" id="ARBA00022827"/>
    </source>
</evidence>
<feature type="binding site" evidence="6">
    <location>
        <position position="306"/>
    </location>
    <ligand>
        <name>FAD</name>
        <dbReference type="ChEBI" id="CHEBI:57692"/>
    </ligand>
</feature>
<name>A0A140DUJ8_9FIRM</name>
<feature type="binding site" evidence="6">
    <location>
        <begin position="285"/>
        <end position="292"/>
    </location>
    <ligand>
        <name>FAD</name>
        <dbReference type="ChEBI" id="CHEBI:57692"/>
    </ligand>
</feature>
<dbReference type="InterPro" id="IPR018206">
    <property type="entry name" value="ETF_asu_C_CS"/>
</dbReference>
<keyword evidence="10" id="KW-1185">Reference proteome</keyword>
<keyword evidence="4 6" id="KW-0274">FAD</keyword>
<protein>
    <submittedName>
        <fullName evidence="8">Electron transfer flavoprotein subunit alpha</fullName>
    </submittedName>
</protein>
<dbReference type="CDD" id="cd01715">
    <property type="entry name" value="ETF_alpha"/>
    <property type="match status" value="1"/>
</dbReference>
<evidence type="ECO:0000256" key="2">
    <source>
        <dbReference type="ARBA" id="ARBA00022448"/>
    </source>
</evidence>
<dbReference type="PANTHER" id="PTHR43153:SF1">
    <property type="entry name" value="ELECTRON TRANSFER FLAVOPROTEIN SUBUNIT ALPHA, MITOCHONDRIAL"/>
    <property type="match status" value="1"/>
</dbReference>
<dbReference type="GO" id="GO:0033539">
    <property type="term" value="P:fatty acid beta-oxidation using acyl-CoA dehydrogenase"/>
    <property type="evidence" value="ECO:0007669"/>
    <property type="project" value="TreeGrafter"/>
</dbReference>
<evidence type="ECO:0000313" key="8">
    <source>
        <dbReference type="EMBL" id="AMK54325.1"/>
    </source>
</evidence>
<dbReference type="PANTHER" id="PTHR43153">
    <property type="entry name" value="ELECTRON TRANSFER FLAVOPROTEIN ALPHA"/>
    <property type="match status" value="1"/>
</dbReference>
<evidence type="ECO:0000256" key="1">
    <source>
        <dbReference type="ARBA" id="ARBA00005817"/>
    </source>
</evidence>
<dbReference type="EMBL" id="CP011391">
    <property type="protein sequence ID" value="AMK54325.1"/>
    <property type="molecule type" value="Genomic_DNA"/>
</dbReference>
<dbReference type="STRING" id="1702221.AALO17_11910"/>
<evidence type="ECO:0000313" key="10">
    <source>
        <dbReference type="Proteomes" id="UP000069771"/>
    </source>
</evidence>
<gene>
    <name evidence="8" type="ORF">AALO17_11910</name>
    <name evidence="9" type="ORF">BO223_05655</name>
</gene>
<accession>A0A140DUJ8</accession>
<dbReference type="Gene3D" id="3.40.50.620">
    <property type="entry name" value="HUPs"/>
    <property type="match status" value="1"/>
</dbReference>
<dbReference type="KEGG" id="fro:AALO17_11910"/>
<dbReference type="PIRSF" id="PIRSF000089">
    <property type="entry name" value="Electra_flavoP_a"/>
    <property type="match status" value="1"/>
</dbReference>
<dbReference type="GeneID" id="78477932"/>
<dbReference type="SUPFAM" id="SSF52467">
    <property type="entry name" value="DHS-like NAD/FAD-binding domain"/>
    <property type="match status" value="1"/>
</dbReference>
<dbReference type="InterPro" id="IPR014731">
    <property type="entry name" value="ETF_asu_C"/>
</dbReference>
<reference evidence="9 11" key="2">
    <citation type="submission" date="2016-11" db="EMBL/GenBank/DDBJ databases">
        <title>Description of two novel members of the family Erysipelotrichaceae: Ileibacterium lipovorans gen. nov., sp. nov. and Dubosiella newyorkensis, gen. nov., sp. nov.</title>
        <authorList>
            <person name="Cox L.M."/>
            <person name="Sohn J."/>
            <person name="Tyrrell K.L."/>
            <person name="Citron D.M."/>
            <person name="Lawson P.A."/>
            <person name="Patel N.B."/>
            <person name="Iizumi T."/>
            <person name="Perez-Perez G.I."/>
            <person name="Goldstein E.J."/>
            <person name="Blaser M.J."/>
        </authorList>
    </citation>
    <scope>NUCLEOTIDE SEQUENCE [LARGE SCALE GENOMIC DNA]</scope>
    <source>
        <strain evidence="9 11">NYU-BL-K8</strain>
    </source>
</reference>
<sequence>MAKFDGYKDIYVFVEQKDGNIADVGYELISEARKLVASMPEMGFNVVGVLLGSGIKDKAGEVIAHGADKVIVVDDPLLKDYNTQFYADALTQVVNEFKPDSFLTGATVEGRDLAPRVAARLNAGLTADATKIAIDLDKVKDGEALLLVTRPTFGGNLFGTIVCPNTRPQMATIRPKVFDMAPVDETRTGEVIEFAPKWETTEPEVTILEVEPKLAEGIDITKADILIGAGRGAEGSLDYLNEVAKELGGEVCATRAVVEDGFADKAVQVGQTGKTVRPTLYIACGISGAVQHVAGMEKSDFIIAINRDPEAEIFKIANLGYVGKIEEVMPLLVEEIKKAKAA</sequence>
<evidence type="ECO:0000256" key="3">
    <source>
        <dbReference type="ARBA" id="ARBA00022630"/>
    </source>
</evidence>
<reference evidence="8 10" key="1">
    <citation type="journal article" date="2016" name="Gut Pathog.">
        <title>Whole genome sequencing of "Faecalibaculum rodentium" ALO17, isolated from C57BL/6J laboratory mouse feces.</title>
        <authorList>
            <person name="Lim S."/>
            <person name="Chang D.H."/>
            <person name="Ahn S."/>
            <person name="Kim B.C."/>
        </authorList>
    </citation>
    <scope>NUCLEOTIDE SEQUENCE [LARGE SCALE GENOMIC DNA]</scope>
    <source>
        <strain evidence="8 10">Alo17</strain>
    </source>
</reference>
<comment type="cofactor">
    <cofactor evidence="6">
        <name>FAD</name>
        <dbReference type="ChEBI" id="CHEBI:57692"/>
    </cofactor>
    <text evidence="6">Binds 1 FAD per dimer.</text>
</comment>
<dbReference type="GO" id="GO:0050660">
    <property type="term" value="F:flavin adenine dinucleotide binding"/>
    <property type="evidence" value="ECO:0007669"/>
    <property type="project" value="InterPro"/>
</dbReference>
<dbReference type="Gene3D" id="3.40.50.1220">
    <property type="entry name" value="TPP-binding domain"/>
    <property type="match status" value="1"/>
</dbReference>
<dbReference type="GO" id="GO:0009055">
    <property type="term" value="F:electron transfer activity"/>
    <property type="evidence" value="ECO:0007669"/>
    <property type="project" value="InterPro"/>
</dbReference>
<dbReference type="OrthoDB" id="9770286at2"/>
<dbReference type="InterPro" id="IPR014729">
    <property type="entry name" value="Rossmann-like_a/b/a_fold"/>
</dbReference>
<dbReference type="Pfam" id="PF01012">
    <property type="entry name" value="ETF"/>
    <property type="match status" value="1"/>
</dbReference>
<evidence type="ECO:0000313" key="11">
    <source>
        <dbReference type="Proteomes" id="UP000186758"/>
    </source>
</evidence>
<feature type="binding site" evidence="6">
    <location>
        <position position="231"/>
    </location>
    <ligand>
        <name>FAD</name>
        <dbReference type="ChEBI" id="CHEBI:57692"/>
    </ligand>
</feature>
<dbReference type="Pfam" id="PF00766">
    <property type="entry name" value="ETF_alpha"/>
    <property type="match status" value="1"/>
</dbReference>
<evidence type="ECO:0000259" key="7">
    <source>
        <dbReference type="SMART" id="SM00893"/>
    </source>
</evidence>
<dbReference type="Proteomes" id="UP000069771">
    <property type="component" value="Chromosome"/>
</dbReference>
<keyword evidence="5" id="KW-0249">Electron transport</keyword>
<keyword evidence="2" id="KW-0813">Transport</keyword>
<feature type="binding site" evidence="6">
    <location>
        <begin position="268"/>
        <end position="272"/>
    </location>
    <ligand>
        <name>FAD</name>
        <dbReference type="ChEBI" id="CHEBI:57692"/>
    </ligand>
</feature>
<comment type="similarity">
    <text evidence="1">Belongs to the ETF alpha-subunit/FixB family.</text>
</comment>
<dbReference type="PROSITE" id="PS00696">
    <property type="entry name" value="ETF_ALPHA"/>
    <property type="match status" value="1"/>
</dbReference>
<proteinExistence type="inferred from homology"/>
<dbReference type="SUPFAM" id="SSF52402">
    <property type="entry name" value="Adenine nucleotide alpha hydrolases-like"/>
    <property type="match status" value="1"/>
</dbReference>
<dbReference type="AlphaFoldDB" id="A0A140DUJ8"/>
<dbReference type="RefSeq" id="WP_067556542.1">
    <property type="nucleotide sequence ID" value="NZ_CAJTBG010000061.1"/>
</dbReference>
<organism evidence="8 10">
    <name type="scientific">Faecalibaculum rodentium</name>
    <dbReference type="NCBI Taxonomy" id="1702221"/>
    <lineage>
        <taxon>Bacteria</taxon>
        <taxon>Bacillati</taxon>
        <taxon>Bacillota</taxon>
        <taxon>Erysipelotrichia</taxon>
        <taxon>Erysipelotrichales</taxon>
        <taxon>Erysipelotrichaceae</taxon>
        <taxon>Faecalibaculum</taxon>
    </lineage>
</organism>
<evidence type="ECO:0000256" key="6">
    <source>
        <dbReference type="PIRSR" id="PIRSR000089-1"/>
    </source>
</evidence>
<keyword evidence="3" id="KW-0285">Flavoprotein</keyword>
<evidence type="ECO:0000256" key="5">
    <source>
        <dbReference type="ARBA" id="ARBA00022982"/>
    </source>
</evidence>
<dbReference type="InterPro" id="IPR029035">
    <property type="entry name" value="DHS-like_NAD/FAD-binding_dom"/>
</dbReference>
<dbReference type="InterPro" id="IPR001308">
    <property type="entry name" value="ETF_a/FixB"/>
</dbReference>
<dbReference type="EMBL" id="MPJZ01000052">
    <property type="protein sequence ID" value="OLU45174.1"/>
    <property type="molecule type" value="Genomic_DNA"/>
</dbReference>
<dbReference type="SMART" id="SM00893">
    <property type="entry name" value="ETF"/>
    <property type="match status" value="1"/>
</dbReference>
<dbReference type="InterPro" id="IPR014730">
    <property type="entry name" value="ETF_a/b_N"/>
</dbReference>
<dbReference type="Proteomes" id="UP000186758">
    <property type="component" value="Unassembled WGS sequence"/>
</dbReference>
<dbReference type="InterPro" id="IPR033947">
    <property type="entry name" value="ETF_alpha_N"/>
</dbReference>
<evidence type="ECO:0000313" key="9">
    <source>
        <dbReference type="EMBL" id="OLU45174.1"/>
    </source>
</evidence>